<feature type="region of interest" description="Disordered" evidence="1">
    <location>
        <begin position="490"/>
        <end position="536"/>
    </location>
</feature>
<feature type="domain" description="GBF-interacting protein 1 N-terminal" evidence="2">
    <location>
        <begin position="27"/>
        <end position="84"/>
    </location>
</feature>
<protein>
    <recommendedName>
        <fullName evidence="2">GBF-interacting protein 1 N-terminal domain-containing protein</fullName>
    </recommendedName>
</protein>
<feature type="compositionally biased region" description="Polar residues" evidence="1">
    <location>
        <begin position="495"/>
        <end position="536"/>
    </location>
</feature>
<dbReference type="InterPro" id="IPR009060">
    <property type="entry name" value="UBA-like_sf"/>
</dbReference>
<reference evidence="3" key="2">
    <citation type="submission" date="2023-04" db="EMBL/GenBank/DDBJ databases">
        <authorList>
            <person name="Bruccoleri R.E."/>
            <person name="Oakeley E.J."/>
            <person name="Faust A.-M."/>
            <person name="Dessus-Babus S."/>
            <person name="Altorfer M."/>
            <person name="Burckhardt D."/>
            <person name="Oertli M."/>
            <person name="Naumann U."/>
            <person name="Petersen F."/>
            <person name="Wong J."/>
        </authorList>
    </citation>
    <scope>NUCLEOTIDE SEQUENCE</scope>
    <source>
        <strain evidence="3">GSM-AAB239-AS_SAM_17_03QT</strain>
        <tissue evidence="3">Leaf</tissue>
    </source>
</reference>
<feature type="compositionally biased region" description="Low complexity" evidence="1">
    <location>
        <begin position="552"/>
        <end position="573"/>
    </location>
</feature>
<dbReference type="PANTHER" id="PTHR47070">
    <property type="entry name" value="HYDROXYPROLINE-RICH GLYCOPROTEIN-LIKE"/>
    <property type="match status" value="1"/>
</dbReference>
<evidence type="ECO:0000256" key="1">
    <source>
        <dbReference type="SAM" id="MobiDB-lite"/>
    </source>
</evidence>
<feature type="region of interest" description="Disordered" evidence="1">
    <location>
        <begin position="1"/>
        <end position="28"/>
    </location>
</feature>
<reference evidence="3" key="1">
    <citation type="journal article" date="2023" name="GigaByte">
        <title>Genome assembly of the bearded iris, Iris pallida Lam.</title>
        <authorList>
            <person name="Bruccoleri R.E."/>
            <person name="Oakeley E.J."/>
            <person name="Faust A.M.E."/>
            <person name="Altorfer M."/>
            <person name="Dessus-Babus S."/>
            <person name="Burckhardt D."/>
            <person name="Oertli M."/>
            <person name="Naumann U."/>
            <person name="Petersen F."/>
            <person name="Wong J."/>
        </authorList>
    </citation>
    <scope>NUCLEOTIDE SEQUENCE</scope>
    <source>
        <strain evidence="3">GSM-AAB239-AS_SAM_17_03QT</strain>
    </source>
</reference>
<feature type="region of interest" description="Disordered" evidence="1">
    <location>
        <begin position="214"/>
        <end position="249"/>
    </location>
</feature>
<feature type="region of interest" description="Disordered" evidence="1">
    <location>
        <begin position="396"/>
        <end position="416"/>
    </location>
</feature>
<dbReference type="InterPro" id="IPR009719">
    <property type="entry name" value="GIP1_N"/>
</dbReference>
<feature type="compositionally biased region" description="Low complexity" evidence="1">
    <location>
        <begin position="12"/>
        <end position="24"/>
    </location>
</feature>
<feature type="region of interest" description="Disordered" evidence="1">
    <location>
        <begin position="551"/>
        <end position="573"/>
    </location>
</feature>
<feature type="region of interest" description="Disordered" evidence="1">
    <location>
        <begin position="144"/>
        <end position="167"/>
    </location>
</feature>
<dbReference type="EMBL" id="JANAVB010021600">
    <property type="protein sequence ID" value="KAJ6825464.1"/>
    <property type="molecule type" value="Genomic_DNA"/>
</dbReference>
<evidence type="ECO:0000313" key="4">
    <source>
        <dbReference type="Proteomes" id="UP001140949"/>
    </source>
</evidence>
<dbReference type="Pfam" id="PF06972">
    <property type="entry name" value="GIP1_N"/>
    <property type="match status" value="1"/>
</dbReference>
<accession>A0AAX6G9U1</accession>
<feature type="compositionally biased region" description="Polar residues" evidence="1">
    <location>
        <begin position="214"/>
        <end position="237"/>
    </location>
</feature>
<comment type="caution">
    <text evidence="3">The sequence shown here is derived from an EMBL/GenBank/DDBJ whole genome shotgun (WGS) entry which is preliminary data.</text>
</comment>
<evidence type="ECO:0000259" key="2">
    <source>
        <dbReference type="Pfam" id="PF06972"/>
    </source>
</evidence>
<evidence type="ECO:0000313" key="3">
    <source>
        <dbReference type="EMBL" id="KAJ6825464.1"/>
    </source>
</evidence>
<proteinExistence type="predicted"/>
<dbReference type="AlphaFoldDB" id="A0AAX6G9U1"/>
<keyword evidence="4" id="KW-1185">Reference proteome</keyword>
<organism evidence="3 4">
    <name type="scientific">Iris pallida</name>
    <name type="common">Sweet iris</name>
    <dbReference type="NCBI Taxonomy" id="29817"/>
    <lineage>
        <taxon>Eukaryota</taxon>
        <taxon>Viridiplantae</taxon>
        <taxon>Streptophyta</taxon>
        <taxon>Embryophyta</taxon>
        <taxon>Tracheophyta</taxon>
        <taxon>Spermatophyta</taxon>
        <taxon>Magnoliopsida</taxon>
        <taxon>Liliopsida</taxon>
        <taxon>Asparagales</taxon>
        <taxon>Iridaceae</taxon>
        <taxon>Iridoideae</taxon>
        <taxon>Irideae</taxon>
        <taxon>Iris</taxon>
    </lineage>
</organism>
<name>A0AAX6G9U1_IRIPA</name>
<sequence length="886" mass="95388">MAAGARTDGGNQHHQQQQQQQQRQTSTQVRKVILSLKEVVGNHSDADIYAALKESNMDPNETAQKLLNQDPFHEVKRKRDKKKELTGYVGFSDARRRMGYNLQSAKPHMTWDRNVQRRDYNRNTLPDAGSNREIRVVREYRVKENVKRDDNPGSVHNSASEEEQSKFNLQDISSIEVLADQKQSATRNSEGLMPSVGQPCDSVAGHTKGVVPTSTSLSLQLGKTRATASTLNSQTQREGQDSSKENSSLTLSNSVVGVYSSASDPVHVPSPASRPSGTVGAIRREVGVVGVRKQSSYQPATNSAVPNSSFSVPLSAKDISSTKESFEQSVGTPKQNQVVVSDPVISNGSTSRSFSGSQHNIKVAQQSSGHQKAMQSTMEWKPKTSQKPTVISPIVSAQTRSSCAEDASSSNPADVSNLSKKLSQVNVLEEPERHVIIPQHLQVPESEYTKLTFGSFAAGFDSTKSFSSACQALEDEELCDEPSVSLSASVPVSPIENTSADDQVNMSACQARTSRSESPASAAETEQSPSGNTESLNHQDIENYADIGLVESQSPPYSSPQTQQLPTPASLPTFSAYEPRSSYGIPFFRNVAEDNIHGQGFSSSEALSLHATNNSSSSVAALTQLQPQSMQQQQQQQPVTNLYPQVHFSHFPNFVPYRHIFSPVYVPPMAIPNYSNNPAYPHPSNGSNYFLMPGGSSHIPAGGVKYAPSQYKTVPSGNPSGYGNYTNPTGFTINPPGSVGGATALEDVNRPRYKDNNLYIPNPQAETSDMWLQTPRELPGLQPASYYNLPGQQPHAAAAAAAFMPAAHGGHASFNAAAAQSSHVQYPTLYHPSPSPASLTAPHHLVHQSGIGGSIGGVGMVAAAPGSQVGAYQQPQLSHTNWPTNF</sequence>
<dbReference type="Proteomes" id="UP001140949">
    <property type="component" value="Unassembled WGS sequence"/>
</dbReference>
<dbReference type="PANTHER" id="PTHR47070:SF2">
    <property type="entry name" value="OS06G0206100 PROTEIN"/>
    <property type="match status" value="1"/>
</dbReference>
<gene>
    <name evidence="3" type="ORF">M6B38_376275</name>
</gene>
<dbReference type="SUPFAM" id="SSF46934">
    <property type="entry name" value="UBA-like"/>
    <property type="match status" value="1"/>
</dbReference>